<comment type="similarity">
    <text evidence="2">Belongs to the DoxX family.</text>
</comment>
<comment type="caution">
    <text evidence="8">The sequence shown here is derived from an EMBL/GenBank/DDBJ whole genome shotgun (WGS) entry which is preliminary data.</text>
</comment>
<sequence>MSPSVRNIIAWILQALLAAMFIFSGGHKLMDLAGTTKMFESMGMPGWFAGLIGGAEVLGGIGLLVPRTVRLAAMGLIIIMIGAVYMHAAKIPGGLAKGVPAIVCLLLLVVVLVLRSRTEARAV</sequence>
<proteinExistence type="inferred from homology"/>
<organism evidence="8 9">
    <name type="scientific">Hymenobacter cyanobacteriorum</name>
    <dbReference type="NCBI Taxonomy" id="2926463"/>
    <lineage>
        <taxon>Bacteria</taxon>
        <taxon>Pseudomonadati</taxon>
        <taxon>Bacteroidota</taxon>
        <taxon>Cytophagia</taxon>
        <taxon>Cytophagales</taxon>
        <taxon>Hymenobacteraceae</taxon>
        <taxon>Hymenobacter</taxon>
    </lineage>
</organism>
<comment type="subcellular location">
    <subcellularLocation>
        <location evidence="1">Cell membrane</location>
        <topology evidence="1">Multi-pass membrane protein</topology>
    </subcellularLocation>
</comment>
<dbReference type="Proteomes" id="UP001139193">
    <property type="component" value="Unassembled WGS sequence"/>
</dbReference>
<dbReference type="Pfam" id="PF13564">
    <property type="entry name" value="DoxX_2"/>
    <property type="match status" value="1"/>
</dbReference>
<dbReference type="PANTHER" id="PTHR33452">
    <property type="entry name" value="OXIDOREDUCTASE CATD-RELATED"/>
    <property type="match status" value="1"/>
</dbReference>
<reference evidence="8" key="1">
    <citation type="submission" date="2022-03" db="EMBL/GenBank/DDBJ databases">
        <title>Bacterial whole genome sequence for Hymenobacter sp. DH14.</title>
        <authorList>
            <person name="Le V."/>
        </authorList>
    </citation>
    <scope>NUCLEOTIDE SEQUENCE</scope>
    <source>
        <strain evidence="8">DH14</strain>
    </source>
</reference>
<dbReference type="RefSeq" id="WP_241937313.1">
    <property type="nucleotide sequence ID" value="NZ_JALBGC010000004.1"/>
</dbReference>
<gene>
    <name evidence="8" type="ORF">MON38_16835</name>
</gene>
<evidence type="ECO:0000256" key="5">
    <source>
        <dbReference type="ARBA" id="ARBA00022989"/>
    </source>
</evidence>
<evidence type="ECO:0000313" key="8">
    <source>
        <dbReference type="EMBL" id="MCI1189092.1"/>
    </source>
</evidence>
<keyword evidence="6 7" id="KW-0472">Membrane</keyword>
<evidence type="ECO:0000256" key="1">
    <source>
        <dbReference type="ARBA" id="ARBA00004651"/>
    </source>
</evidence>
<keyword evidence="9" id="KW-1185">Reference proteome</keyword>
<dbReference type="EMBL" id="JALBGC010000004">
    <property type="protein sequence ID" value="MCI1189092.1"/>
    <property type="molecule type" value="Genomic_DNA"/>
</dbReference>
<feature type="transmembrane region" description="Helical" evidence="7">
    <location>
        <begin position="46"/>
        <end position="64"/>
    </location>
</feature>
<evidence type="ECO:0000256" key="4">
    <source>
        <dbReference type="ARBA" id="ARBA00022692"/>
    </source>
</evidence>
<keyword evidence="3" id="KW-1003">Cell membrane</keyword>
<name>A0A9X1VIV7_9BACT</name>
<dbReference type="PANTHER" id="PTHR33452:SF1">
    <property type="entry name" value="INNER MEMBRANE PROTEIN YPHA-RELATED"/>
    <property type="match status" value="1"/>
</dbReference>
<evidence type="ECO:0000313" key="9">
    <source>
        <dbReference type="Proteomes" id="UP001139193"/>
    </source>
</evidence>
<evidence type="ECO:0000256" key="3">
    <source>
        <dbReference type="ARBA" id="ARBA00022475"/>
    </source>
</evidence>
<dbReference type="InterPro" id="IPR032808">
    <property type="entry name" value="DoxX"/>
</dbReference>
<evidence type="ECO:0000256" key="6">
    <source>
        <dbReference type="ARBA" id="ARBA00023136"/>
    </source>
</evidence>
<feature type="transmembrane region" description="Helical" evidence="7">
    <location>
        <begin position="7"/>
        <end position="26"/>
    </location>
</feature>
<evidence type="ECO:0000256" key="7">
    <source>
        <dbReference type="SAM" id="Phobius"/>
    </source>
</evidence>
<protein>
    <submittedName>
        <fullName evidence="8">DoxX family protein</fullName>
    </submittedName>
</protein>
<feature type="transmembrane region" description="Helical" evidence="7">
    <location>
        <begin position="71"/>
        <end position="88"/>
    </location>
</feature>
<accession>A0A9X1VIV7</accession>
<keyword evidence="5 7" id="KW-1133">Transmembrane helix</keyword>
<dbReference type="GO" id="GO:0005886">
    <property type="term" value="C:plasma membrane"/>
    <property type="evidence" value="ECO:0007669"/>
    <property type="project" value="UniProtKB-SubCell"/>
</dbReference>
<evidence type="ECO:0000256" key="2">
    <source>
        <dbReference type="ARBA" id="ARBA00006679"/>
    </source>
</evidence>
<feature type="transmembrane region" description="Helical" evidence="7">
    <location>
        <begin position="94"/>
        <end position="114"/>
    </location>
</feature>
<keyword evidence="4 7" id="KW-0812">Transmembrane</keyword>
<dbReference type="AlphaFoldDB" id="A0A9X1VIV7"/>
<dbReference type="InterPro" id="IPR051907">
    <property type="entry name" value="DoxX-like_oxidoreductase"/>
</dbReference>